<dbReference type="OrthoDB" id="5560525at2759"/>
<evidence type="ECO:0000313" key="3">
    <source>
        <dbReference type="Proteomes" id="UP000029725"/>
    </source>
</evidence>
<dbReference type="EMBL" id="JMKJ01000222">
    <property type="protein sequence ID" value="KGG51636.1"/>
    <property type="molecule type" value="Genomic_DNA"/>
</dbReference>
<dbReference type="GeneID" id="25259439"/>
<dbReference type="Proteomes" id="UP000029725">
    <property type="component" value="Unassembled WGS sequence"/>
</dbReference>
<reference evidence="2 3" key="1">
    <citation type="submission" date="2014-04" db="EMBL/GenBank/DDBJ databases">
        <title>A new species of microsporidia sheds light on the evolution of extreme parasitism.</title>
        <authorList>
            <person name="Haag K.L."/>
            <person name="James T.Y."/>
            <person name="Larsson R."/>
            <person name="Schaer T.M."/>
            <person name="Refardt D."/>
            <person name="Pombert J.-F."/>
            <person name="Ebert D."/>
        </authorList>
    </citation>
    <scope>NUCLEOTIDE SEQUENCE [LARGE SCALE GENOMIC DNA]</scope>
    <source>
        <strain evidence="2 3">UGP3</strain>
        <tissue evidence="2">Spores</tissue>
    </source>
</reference>
<proteinExistence type="predicted"/>
<feature type="domain" description="GDP/GTP exchange factor Sec2 N-terminal" evidence="1">
    <location>
        <begin position="32"/>
        <end position="127"/>
    </location>
</feature>
<dbReference type="SUPFAM" id="SSF144284">
    <property type="entry name" value="Sec2 N-terminal region"/>
    <property type="match status" value="1"/>
</dbReference>
<dbReference type="VEuPathDB" id="MicrosporidiaDB:DI09_2p130"/>
<keyword evidence="3" id="KW-1185">Reference proteome</keyword>
<dbReference type="RefSeq" id="XP_013238063.1">
    <property type="nucleotide sequence ID" value="XM_013382609.1"/>
</dbReference>
<accession>A0A098VV82</accession>
<name>A0A098VV82_9MICR</name>
<dbReference type="Pfam" id="PF06428">
    <property type="entry name" value="Sec2p"/>
    <property type="match status" value="1"/>
</dbReference>
<evidence type="ECO:0000259" key="1">
    <source>
        <dbReference type="Pfam" id="PF06428"/>
    </source>
</evidence>
<protein>
    <recommendedName>
        <fullName evidence="1">GDP/GTP exchange factor Sec2 N-terminal domain-containing protein</fullName>
    </recommendedName>
</protein>
<sequence length="342" mass="39230">MAIPIYKSCSVPDFRTRRSEPHQKDTQESRLVDIAEYKCFRKEISFLSTLLSKSLTESEGIATTSGIHDEIQALTTSLFEEANNLVAEEVKKTFSLQIRCESLLRQVDEYKHYNELFRSELAFLKDELRIQEGKGSSRLNANSSKGEDIYLPQSQDLLDMATSKSPFPDHQKSPFAADLFSFLGNVKTLNELFNATKPKCNLLLKNSPFNELQQLLTFCNSKLSPKQILLRVLENSISLERQSIPSSEEMLTCGLCLSALDKGAPTYLYSGDHFSLTVCFCCKQHLYLACELVSYLRLVYFKVLRLDVDSDWKTLYYRICHIKRAIFYLLTRSVTFFSIIDF</sequence>
<dbReference type="AlphaFoldDB" id="A0A098VV82"/>
<comment type="caution">
    <text evidence="2">The sequence shown here is derived from an EMBL/GenBank/DDBJ whole genome shotgun (WGS) entry which is preliminary data.</text>
</comment>
<gene>
    <name evidence="2" type="ORF">DI09_2p130</name>
</gene>
<dbReference type="InterPro" id="IPR009449">
    <property type="entry name" value="Sec2_N"/>
</dbReference>
<evidence type="ECO:0000313" key="2">
    <source>
        <dbReference type="EMBL" id="KGG51636.1"/>
    </source>
</evidence>
<dbReference type="Gene3D" id="6.10.140.910">
    <property type="match status" value="1"/>
</dbReference>
<organism evidence="2 3">
    <name type="scientific">Mitosporidium daphniae</name>
    <dbReference type="NCBI Taxonomy" id="1485682"/>
    <lineage>
        <taxon>Eukaryota</taxon>
        <taxon>Fungi</taxon>
        <taxon>Fungi incertae sedis</taxon>
        <taxon>Microsporidia</taxon>
        <taxon>Mitosporidium</taxon>
    </lineage>
</organism>
<dbReference type="HOGENOM" id="CLU_811545_0_0_1"/>